<dbReference type="Proteomes" id="UP000638560">
    <property type="component" value="Unassembled WGS sequence"/>
</dbReference>
<name>A0ABS0H160_9ACTN</name>
<feature type="transmembrane region" description="Helical" evidence="1">
    <location>
        <begin position="56"/>
        <end position="79"/>
    </location>
</feature>
<keyword evidence="1" id="KW-0472">Membrane</keyword>
<feature type="transmembrane region" description="Helical" evidence="1">
    <location>
        <begin position="143"/>
        <end position="161"/>
    </location>
</feature>
<keyword evidence="1" id="KW-0812">Transmembrane</keyword>
<keyword evidence="1" id="KW-1133">Transmembrane helix</keyword>
<dbReference type="Pfam" id="PF06182">
    <property type="entry name" value="ABC2_membrane_6"/>
    <property type="match status" value="1"/>
</dbReference>
<feature type="transmembrane region" description="Helical" evidence="1">
    <location>
        <begin position="25"/>
        <end position="50"/>
    </location>
</feature>
<evidence type="ECO:0000313" key="2">
    <source>
        <dbReference type="EMBL" id="MBF9132199.1"/>
    </source>
</evidence>
<dbReference type="PANTHER" id="PTHR36833:SF1">
    <property type="entry name" value="INTEGRAL MEMBRANE TRANSPORT PROTEIN"/>
    <property type="match status" value="1"/>
</dbReference>
<sequence length="261" mass="28154">MRTARLYVRLLGAQLRAAAQYKADFLVMIFAAVLSQGVGLIFLAALFARVPHLDGWSFWLVALMYAMVTVAEGIGSLLFEGTWRLAAMVNSGELDYLLVRPYPVALQLMSSAVGFNGLGNLVLGTAMIVVALCYAPLQWSPLQGLILVLLAGSAVVVKLAMNLATNAASFWLQGRNPVVAYAMHQVGELARYPLGIYPVGLRVVLTTVVPFAFTSYYPVSYLADGVDATIGLLTPAVAVACVFIAIWVFRRGLRRYESAGS</sequence>
<gene>
    <name evidence="2" type="ORF">I0C86_25085</name>
</gene>
<proteinExistence type="predicted"/>
<organism evidence="2 3">
    <name type="scientific">Plantactinospora alkalitolerans</name>
    <dbReference type="NCBI Taxonomy" id="2789879"/>
    <lineage>
        <taxon>Bacteria</taxon>
        <taxon>Bacillati</taxon>
        <taxon>Actinomycetota</taxon>
        <taxon>Actinomycetes</taxon>
        <taxon>Micromonosporales</taxon>
        <taxon>Micromonosporaceae</taxon>
        <taxon>Plantactinospora</taxon>
    </lineage>
</organism>
<keyword evidence="3" id="KW-1185">Reference proteome</keyword>
<feature type="transmembrane region" description="Helical" evidence="1">
    <location>
        <begin position="118"/>
        <end position="137"/>
    </location>
</feature>
<comment type="caution">
    <text evidence="2">The sequence shown here is derived from an EMBL/GenBank/DDBJ whole genome shotgun (WGS) entry which is preliminary data.</text>
</comment>
<dbReference type="PANTHER" id="PTHR36833">
    <property type="entry name" value="SLR0610 PROTEIN-RELATED"/>
    <property type="match status" value="1"/>
</dbReference>
<accession>A0ABS0H160</accession>
<evidence type="ECO:0000256" key="1">
    <source>
        <dbReference type="SAM" id="Phobius"/>
    </source>
</evidence>
<evidence type="ECO:0000313" key="3">
    <source>
        <dbReference type="Proteomes" id="UP000638560"/>
    </source>
</evidence>
<reference evidence="2 3" key="1">
    <citation type="submission" date="2020-11" db="EMBL/GenBank/DDBJ databases">
        <title>A novel isolate from a Black sea contaminated sediment with potential to produce alkanes: Plantactinospora alkalitolerans sp. nov.</title>
        <authorList>
            <person name="Carro L."/>
            <person name="Veyisoglu A."/>
            <person name="Guven K."/>
            <person name="Schumann P."/>
            <person name="Klenk H.-P."/>
            <person name="Sahin N."/>
        </authorList>
    </citation>
    <scope>NUCLEOTIDE SEQUENCE [LARGE SCALE GENOMIC DNA]</scope>
    <source>
        <strain evidence="2 3">S1510</strain>
    </source>
</reference>
<protein>
    <submittedName>
        <fullName evidence="2">ABC-2 family transporter protein</fullName>
    </submittedName>
</protein>
<dbReference type="InterPro" id="IPR010390">
    <property type="entry name" value="ABC-2_transporter-like"/>
</dbReference>
<dbReference type="EMBL" id="JADPUN010000224">
    <property type="protein sequence ID" value="MBF9132199.1"/>
    <property type="molecule type" value="Genomic_DNA"/>
</dbReference>
<feature type="transmembrane region" description="Helical" evidence="1">
    <location>
        <begin position="229"/>
        <end position="249"/>
    </location>
</feature>
<feature type="transmembrane region" description="Helical" evidence="1">
    <location>
        <begin position="199"/>
        <end position="217"/>
    </location>
</feature>